<dbReference type="RefSeq" id="XP_053024528.1">
    <property type="nucleotide sequence ID" value="XM_053160566.1"/>
</dbReference>
<dbReference type="Proteomes" id="UP001164743">
    <property type="component" value="Chromosome 10A"/>
</dbReference>
<proteinExistence type="predicted"/>
<protein>
    <submittedName>
        <fullName evidence="1">Uncharacterized protein</fullName>
    </submittedName>
</protein>
<accession>A0ABY7CUK2</accession>
<dbReference type="GeneID" id="77801461"/>
<keyword evidence="2" id="KW-1185">Reference proteome</keyword>
<gene>
    <name evidence="1" type="ORF">PtA15_10A396</name>
</gene>
<name>A0ABY7CUK2_9BASI</name>
<sequence>MPDTDARSLSHTVFHSHPSIPAWLQEPVGNICLLIRVGAKRVPPTLLLALAKGTTEEILMGRVDSGGGPQALRSSRRHGTEYEFILKPGLPEIIFSGPDIFTGQVM</sequence>
<reference evidence="1" key="1">
    <citation type="submission" date="2022-10" db="EMBL/GenBank/DDBJ databases">
        <title>Puccinia triticina Genome sequencing and assembly.</title>
        <authorList>
            <person name="Li C."/>
        </authorList>
    </citation>
    <scope>NUCLEOTIDE SEQUENCE</scope>
    <source>
        <strain evidence="1">Pt15</strain>
    </source>
</reference>
<dbReference type="EMBL" id="CP110430">
    <property type="protein sequence ID" value="WAQ88973.1"/>
    <property type="molecule type" value="Genomic_DNA"/>
</dbReference>
<evidence type="ECO:0000313" key="2">
    <source>
        <dbReference type="Proteomes" id="UP001164743"/>
    </source>
</evidence>
<evidence type="ECO:0000313" key="1">
    <source>
        <dbReference type="EMBL" id="WAQ88973.1"/>
    </source>
</evidence>
<organism evidence="1 2">
    <name type="scientific">Puccinia triticina</name>
    <dbReference type="NCBI Taxonomy" id="208348"/>
    <lineage>
        <taxon>Eukaryota</taxon>
        <taxon>Fungi</taxon>
        <taxon>Dikarya</taxon>
        <taxon>Basidiomycota</taxon>
        <taxon>Pucciniomycotina</taxon>
        <taxon>Pucciniomycetes</taxon>
        <taxon>Pucciniales</taxon>
        <taxon>Pucciniaceae</taxon>
        <taxon>Puccinia</taxon>
    </lineage>
</organism>